<evidence type="ECO:0000313" key="2">
    <source>
        <dbReference type="Ensembl" id="ENSGMOP00000032326.1"/>
    </source>
</evidence>
<feature type="compositionally biased region" description="Pro residues" evidence="1">
    <location>
        <begin position="13"/>
        <end position="35"/>
    </location>
</feature>
<dbReference type="AlphaFoldDB" id="A0A8C5AHF9"/>
<protein>
    <submittedName>
        <fullName evidence="2">Uncharacterized protein</fullName>
    </submittedName>
</protein>
<name>A0A8C5AHF9_GADMO</name>
<sequence>AVSITKKGFVPGSGPPTSGPSLPPAAVSLPPPAGRPPALWTARPAGQRPGSRPSDRPRRRPAAGGAAGPTPGPRSGALWPPWEPQTGGLVRGGLLNWVLLVDTAGLGVNGCCLITSGVD</sequence>
<dbReference type="Proteomes" id="UP000694546">
    <property type="component" value="Chromosome 13"/>
</dbReference>
<organism evidence="2 3">
    <name type="scientific">Gadus morhua</name>
    <name type="common">Atlantic cod</name>
    <dbReference type="NCBI Taxonomy" id="8049"/>
    <lineage>
        <taxon>Eukaryota</taxon>
        <taxon>Metazoa</taxon>
        <taxon>Chordata</taxon>
        <taxon>Craniata</taxon>
        <taxon>Vertebrata</taxon>
        <taxon>Euteleostomi</taxon>
        <taxon>Actinopterygii</taxon>
        <taxon>Neopterygii</taxon>
        <taxon>Teleostei</taxon>
        <taxon>Neoteleostei</taxon>
        <taxon>Acanthomorphata</taxon>
        <taxon>Zeiogadaria</taxon>
        <taxon>Gadariae</taxon>
        <taxon>Gadiformes</taxon>
        <taxon>Gadoidei</taxon>
        <taxon>Gadidae</taxon>
        <taxon>Gadus</taxon>
    </lineage>
</organism>
<accession>A0A8C5AHF9</accession>
<proteinExistence type="predicted"/>
<reference evidence="2" key="1">
    <citation type="submission" date="2025-08" db="UniProtKB">
        <authorList>
            <consortium name="Ensembl"/>
        </authorList>
    </citation>
    <scope>IDENTIFICATION</scope>
</reference>
<keyword evidence="3" id="KW-1185">Reference proteome</keyword>
<evidence type="ECO:0000313" key="3">
    <source>
        <dbReference type="Proteomes" id="UP000694546"/>
    </source>
</evidence>
<evidence type="ECO:0000256" key="1">
    <source>
        <dbReference type="SAM" id="MobiDB-lite"/>
    </source>
</evidence>
<reference evidence="2" key="2">
    <citation type="submission" date="2025-09" db="UniProtKB">
        <authorList>
            <consortium name="Ensembl"/>
        </authorList>
    </citation>
    <scope>IDENTIFICATION</scope>
</reference>
<dbReference type="Ensembl" id="ENSGMOT00000057440.1">
    <property type="protein sequence ID" value="ENSGMOP00000032326.1"/>
    <property type="gene ID" value="ENSGMOG00000029405.1"/>
</dbReference>
<feature type="region of interest" description="Disordered" evidence="1">
    <location>
        <begin position="1"/>
        <end position="85"/>
    </location>
</feature>